<reference evidence="1 2" key="1">
    <citation type="journal article" date="2019" name="Microorganisms">
        <title>Systematic Affiliation and Genome Analysis of Subtercola vilae DB165(T) with Particular Emphasis on Cold Adaptation of an Isolate from a High-Altitude Cold Volcano Lake.</title>
        <authorList>
            <person name="Villalobos A.S."/>
            <person name="Wiese J."/>
            <person name="Imhoff J.F."/>
            <person name="Dorador C."/>
            <person name="Keller A."/>
            <person name="Hentschel U."/>
        </authorList>
    </citation>
    <scope>NUCLEOTIDE SEQUENCE [LARGE SCALE GENOMIC DNA]</scope>
    <source>
        <strain evidence="1 2">DB165</strain>
    </source>
</reference>
<evidence type="ECO:0000313" key="2">
    <source>
        <dbReference type="Proteomes" id="UP000306192"/>
    </source>
</evidence>
<keyword evidence="2" id="KW-1185">Reference proteome</keyword>
<organism evidence="1 2">
    <name type="scientific">Subtercola vilae</name>
    <dbReference type="NCBI Taxonomy" id="2056433"/>
    <lineage>
        <taxon>Bacteria</taxon>
        <taxon>Bacillati</taxon>
        <taxon>Actinomycetota</taxon>
        <taxon>Actinomycetes</taxon>
        <taxon>Micrococcales</taxon>
        <taxon>Microbacteriaceae</taxon>
        <taxon>Subtercola</taxon>
    </lineage>
</organism>
<accession>A0A4T2BR21</accession>
<dbReference type="Proteomes" id="UP000306192">
    <property type="component" value="Unassembled WGS sequence"/>
</dbReference>
<dbReference type="RefSeq" id="WP_136643002.1">
    <property type="nucleotide sequence ID" value="NZ_QYRT01000033.1"/>
</dbReference>
<dbReference type="AlphaFoldDB" id="A0A4T2BR21"/>
<name>A0A4T2BR21_9MICO</name>
<evidence type="ECO:0000313" key="1">
    <source>
        <dbReference type="EMBL" id="TIH33680.1"/>
    </source>
</evidence>
<gene>
    <name evidence="1" type="ORF">D4765_14450</name>
</gene>
<protein>
    <recommendedName>
        <fullName evidence="3">HK97 gp10 family phage protein</fullName>
    </recommendedName>
</protein>
<sequence length="116" mass="12449">MAGLEWDASDFLSMLAGVDAGVAERSLPALLKAAEHVRGVSVGLAPIETGDLRGKAAVKPDGESAEIYYPGPYARNQHYSLDFRHTEGQALYLEQPMLTEKDAVMKIIADELGGAF</sequence>
<dbReference type="OrthoDB" id="1954318at2"/>
<evidence type="ECO:0008006" key="3">
    <source>
        <dbReference type="Google" id="ProtNLM"/>
    </source>
</evidence>
<dbReference type="EMBL" id="QYRT01000033">
    <property type="protein sequence ID" value="TIH33680.1"/>
    <property type="molecule type" value="Genomic_DNA"/>
</dbReference>
<comment type="caution">
    <text evidence="1">The sequence shown here is derived from an EMBL/GenBank/DDBJ whole genome shotgun (WGS) entry which is preliminary data.</text>
</comment>
<proteinExistence type="predicted"/>